<proteinExistence type="predicted"/>
<sequence length="69" mass="8028">MINDRSLSNKQQINTNTLDVRYKEIPLWDKASLMVSDAMSPPTKVHRRNIKRAMKVIIRGKIPGWLVPR</sequence>
<name>A0A2X3C664_KLEPN</name>
<evidence type="ECO:0000313" key="1">
    <source>
        <dbReference type="EMBL" id="SQC09527.1"/>
    </source>
</evidence>
<dbReference type="EMBL" id="UAWN01000005">
    <property type="protein sequence ID" value="SQC09527.1"/>
    <property type="molecule type" value="Genomic_DNA"/>
</dbReference>
<reference evidence="1 2" key="1">
    <citation type="submission" date="2018-06" db="EMBL/GenBank/DDBJ databases">
        <authorList>
            <consortium name="Pathogen Informatics"/>
            <person name="Doyle S."/>
        </authorList>
    </citation>
    <scope>NUCLEOTIDE SEQUENCE [LARGE SCALE GENOMIC DNA]</scope>
    <source>
        <strain evidence="1 2">NCTC9128</strain>
    </source>
</reference>
<organism evidence="1 2">
    <name type="scientific">Klebsiella pneumoniae</name>
    <dbReference type="NCBI Taxonomy" id="573"/>
    <lineage>
        <taxon>Bacteria</taxon>
        <taxon>Pseudomonadati</taxon>
        <taxon>Pseudomonadota</taxon>
        <taxon>Gammaproteobacteria</taxon>
        <taxon>Enterobacterales</taxon>
        <taxon>Enterobacteriaceae</taxon>
        <taxon>Klebsiella/Raoultella group</taxon>
        <taxon>Klebsiella</taxon>
        <taxon>Klebsiella pneumoniae complex</taxon>
    </lineage>
</organism>
<dbReference type="Proteomes" id="UP000251088">
    <property type="component" value="Unassembled WGS sequence"/>
</dbReference>
<gene>
    <name evidence="1" type="primary">bglH_2</name>
    <name evidence="1" type="ORF">NCTC9128_01493</name>
</gene>
<dbReference type="AlphaFoldDB" id="A0A2X3C664"/>
<protein>
    <submittedName>
        <fullName evidence="1">Maltoporin</fullName>
    </submittedName>
</protein>
<accession>A0A2X3C664</accession>
<evidence type="ECO:0000313" key="2">
    <source>
        <dbReference type="Proteomes" id="UP000251088"/>
    </source>
</evidence>